<proteinExistence type="predicted"/>
<gene>
    <name evidence="1" type="ORF">B5K06_22780</name>
</gene>
<dbReference type="Proteomes" id="UP000254939">
    <property type="component" value="Unassembled WGS sequence"/>
</dbReference>
<name>A0A370KJS0_9HYPH</name>
<organism evidence="1 2">
    <name type="scientific">Rhizobium grahamii</name>
    <dbReference type="NCBI Taxonomy" id="1120045"/>
    <lineage>
        <taxon>Bacteria</taxon>
        <taxon>Pseudomonadati</taxon>
        <taxon>Pseudomonadota</taxon>
        <taxon>Alphaproteobacteria</taxon>
        <taxon>Hyphomicrobiales</taxon>
        <taxon>Rhizobiaceae</taxon>
        <taxon>Rhizobium/Agrobacterium group</taxon>
        <taxon>Rhizobium</taxon>
    </lineage>
</organism>
<dbReference type="AlphaFoldDB" id="A0A370KJS0"/>
<sequence length="96" mass="9932">MESGGGKCVPPLLAQQETSEEIIVAPTFAVIAPAIATTPSKSGRKSHVIGVALRKSADRKNESLRFACVPTATGAPGKSGRMAKAPSKIITGRNLF</sequence>
<evidence type="ECO:0000313" key="2">
    <source>
        <dbReference type="Proteomes" id="UP000254939"/>
    </source>
</evidence>
<evidence type="ECO:0000313" key="1">
    <source>
        <dbReference type="EMBL" id="RDJ06814.1"/>
    </source>
</evidence>
<dbReference type="EMBL" id="NAAC01000028">
    <property type="protein sequence ID" value="RDJ06814.1"/>
    <property type="molecule type" value="Genomic_DNA"/>
</dbReference>
<accession>A0A370KJS0</accession>
<protein>
    <submittedName>
        <fullName evidence="1">Uncharacterized protein</fullName>
    </submittedName>
</protein>
<comment type="caution">
    <text evidence="1">The sequence shown here is derived from an EMBL/GenBank/DDBJ whole genome shotgun (WGS) entry which is preliminary data.</text>
</comment>
<reference evidence="1 2" key="1">
    <citation type="submission" date="2017-03" db="EMBL/GenBank/DDBJ databases">
        <title>Genome analysis of Rhizobial strains effectives or ineffectives for nitrogen fixation isolated from bean seeds.</title>
        <authorList>
            <person name="Peralta H."/>
            <person name="Aguilar-Vera A."/>
            <person name="Mora Y."/>
            <person name="Vargas-Lagunas C."/>
            <person name="Girard L."/>
            <person name="Mora J."/>
        </authorList>
    </citation>
    <scope>NUCLEOTIDE SEQUENCE [LARGE SCALE GENOMIC DNA]</scope>
    <source>
        <strain evidence="1 2">CCGM3</strain>
    </source>
</reference>